<keyword evidence="1" id="KW-0732">Signal</keyword>
<dbReference type="AlphaFoldDB" id="A0A7J6M385"/>
<dbReference type="GO" id="GO:0016747">
    <property type="term" value="F:acyltransferase activity, transferring groups other than amino-acyl groups"/>
    <property type="evidence" value="ECO:0007669"/>
    <property type="project" value="InterPro"/>
</dbReference>
<accession>A0A7J6M385</accession>
<comment type="caution">
    <text evidence="3">The sequence shown here is derived from an EMBL/GenBank/DDBJ whole genome shotgun (WGS) entry which is preliminary data.</text>
</comment>
<dbReference type="Proteomes" id="UP000591131">
    <property type="component" value="Unassembled WGS sequence"/>
</dbReference>
<dbReference type="SUPFAM" id="SSF55729">
    <property type="entry name" value="Acyl-CoA N-acyltransferases (Nat)"/>
    <property type="match status" value="1"/>
</dbReference>
<dbReference type="OrthoDB" id="489054at2759"/>
<dbReference type="EMBL" id="JAAPAO010000247">
    <property type="protein sequence ID" value="KAF4665964.1"/>
    <property type="molecule type" value="Genomic_DNA"/>
</dbReference>
<protein>
    <recommendedName>
        <fullName evidence="2">N-acetyltransferase domain-containing protein</fullName>
    </recommendedName>
</protein>
<feature type="chain" id="PRO_5029570092" description="N-acetyltransferase domain-containing protein" evidence="1">
    <location>
        <begin position="18"/>
        <end position="165"/>
    </location>
</feature>
<proteinExistence type="predicted"/>
<feature type="domain" description="N-acetyltransferase" evidence="2">
    <location>
        <begin position="10"/>
        <end position="165"/>
    </location>
</feature>
<dbReference type="InterPro" id="IPR000182">
    <property type="entry name" value="GNAT_dom"/>
</dbReference>
<dbReference type="Gene3D" id="3.40.630.30">
    <property type="match status" value="1"/>
</dbReference>
<sequence>MKLNLYIALVIIPPVTGEINYRDYKDGDKFLYQVCFYACRNKEGIPCYVGIDDKINKIVGCMGMDIPYPLPKEKEEAVRKKMPNPKKAGIFGNIGLVDVSQQYRKQGIGSRPVQHSIDKGRTTSNTLAMVLDVNKNHEAAIALYEKLKFVQVMLEGDYYTMAYYY</sequence>
<evidence type="ECO:0000313" key="3">
    <source>
        <dbReference type="EMBL" id="KAF4665964.1"/>
    </source>
</evidence>
<organism evidence="3 4">
    <name type="scientific">Perkinsus chesapeaki</name>
    <name type="common">Clam parasite</name>
    <name type="synonym">Perkinsus andrewsi</name>
    <dbReference type="NCBI Taxonomy" id="330153"/>
    <lineage>
        <taxon>Eukaryota</taxon>
        <taxon>Sar</taxon>
        <taxon>Alveolata</taxon>
        <taxon>Perkinsozoa</taxon>
        <taxon>Perkinsea</taxon>
        <taxon>Perkinsida</taxon>
        <taxon>Perkinsidae</taxon>
        <taxon>Perkinsus</taxon>
    </lineage>
</organism>
<keyword evidence="4" id="KW-1185">Reference proteome</keyword>
<evidence type="ECO:0000313" key="4">
    <source>
        <dbReference type="Proteomes" id="UP000591131"/>
    </source>
</evidence>
<feature type="signal peptide" evidence="1">
    <location>
        <begin position="1"/>
        <end position="17"/>
    </location>
</feature>
<dbReference type="InterPro" id="IPR016181">
    <property type="entry name" value="Acyl_CoA_acyltransferase"/>
</dbReference>
<name>A0A7J6M385_PERCH</name>
<reference evidence="3 4" key="1">
    <citation type="submission" date="2020-04" db="EMBL/GenBank/DDBJ databases">
        <title>Perkinsus chesapeaki whole genome sequence.</title>
        <authorList>
            <person name="Bogema D.R."/>
        </authorList>
    </citation>
    <scope>NUCLEOTIDE SEQUENCE [LARGE SCALE GENOMIC DNA]</scope>
    <source>
        <strain evidence="3">ATCC PRA-425</strain>
    </source>
</reference>
<gene>
    <name evidence="3" type="ORF">FOL47_004334</name>
</gene>
<dbReference type="PROSITE" id="PS51186">
    <property type="entry name" value="GNAT"/>
    <property type="match status" value="1"/>
</dbReference>
<evidence type="ECO:0000256" key="1">
    <source>
        <dbReference type="SAM" id="SignalP"/>
    </source>
</evidence>
<evidence type="ECO:0000259" key="2">
    <source>
        <dbReference type="PROSITE" id="PS51186"/>
    </source>
</evidence>
<dbReference type="Pfam" id="PF00583">
    <property type="entry name" value="Acetyltransf_1"/>
    <property type="match status" value="1"/>
</dbReference>